<dbReference type="InterPro" id="IPR036273">
    <property type="entry name" value="CRAL/TRIO_N_dom_sf"/>
</dbReference>
<keyword evidence="5" id="KW-0175">Coiled coil</keyword>
<dbReference type="AlphaFoldDB" id="A0A7J7N7Z5"/>
<dbReference type="Pfam" id="PF00650">
    <property type="entry name" value="CRAL_TRIO"/>
    <property type="match status" value="1"/>
</dbReference>
<evidence type="ECO:0000256" key="2">
    <source>
        <dbReference type="ARBA" id="ARBA00022741"/>
    </source>
</evidence>
<keyword evidence="2" id="KW-0547">Nucleotide-binding</keyword>
<dbReference type="Pfam" id="PF08544">
    <property type="entry name" value="GHMP_kinases_C"/>
    <property type="match status" value="1"/>
</dbReference>
<evidence type="ECO:0000256" key="1">
    <source>
        <dbReference type="ARBA" id="ARBA00022679"/>
    </source>
</evidence>
<protein>
    <recommendedName>
        <fullName evidence="6">CRAL/TRIO N-terminal domain-containing protein</fullName>
    </recommendedName>
</protein>
<reference evidence="7 8" key="1">
    <citation type="journal article" date="2020" name="IScience">
        <title>Genome Sequencing of the Endangered Kingdonia uniflora (Circaeasteraceae, Ranunculales) Reveals Potential Mechanisms of Evolutionary Specialization.</title>
        <authorList>
            <person name="Sun Y."/>
            <person name="Deng T."/>
            <person name="Zhang A."/>
            <person name="Moore M.J."/>
            <person name="Landis J.B."/>
            <person name="Lin N."/>
            <person name="Zhang H."/>
            <person name="Zhang X."/>
            <person name="Huang J."/>
            <person name="Zhang X."/>
            <person name="Sun H."/>
            <person name="Wang H."/>
        </authorList>
    </citation>
    <scope>NUCLEOTIDE SEQUENCE [LARGE SCALE GENOMIC DNA]</scope>
    <source>
        <strain evidence="7">TB1705</strain>
        <tissue evidence="7">Leaf</tissue>
    </source>
</reference>
<feature type="coiled-coil region" evidence="5">
    <location>
        <begin position="488"/>
        <end position="547"/>
    </location>
</feature>
<dbReference type="InterPro" id="IPR036865">
    <property type="entry name" value="CRAL-TRIO_dom_sf"/>
</dbReference>
<dbReference type="InterPro" id="IPR014721">
    <property type="entry name" value="Ribsml_uS5_D2-typ_fold_subgr"/>
</dbReference>
<evidence type="ECO:0000256" key="3">
    <source>
        <dbReference type="ARBA" id="ARBA00022777"/>
    </source>
</evidence>
<keyword evidence="3" id="KW-0418">Kinase</keyword>
<dbReference type="OrthoDB" id="1434354at2759"/>
<keyword evidence="4" id="KW-0067">ATP-binding</keyword>
<dbReference type="InterPro" id="IPR013750">
    <property type="entry name" value="GHMP_kinase_C_dom"/>
</dbReference>
<dbReference type="PROSITE" id="PS00106">
    <property type="entry name" value="GALACTOKINASE"/>
    <property type="match status" value="1"/>
</dbReference>
<evidence type="ECO:0000259" key="6">
    <source>
        <dbReference type="SMART" id="SM01100"/>
    </source>
</evidence>
<dbReference type="PANTHER" id="PTHR10457">
    <property type="entry name" value="MEVALONATE KINASE/GALACTOKINASE"/>
    <property type="match status" value="1"/>
</dbReference>
<dbReference type="Gene3D" id="3.40.525.10">
    <property type="entry name" value="CRAL-TRIO lipid binding domain"/>
    <property type="match status" value="1"/>
</dbReference>
<evidence type="ECO:0000313" key="8">
    <source>
        <dbReference type="Proteomes" id="UP000541444"/>
    </source>
</evidence>
<dbReference type="PANTHER" id="PTHR10457:SF7">
    <property type="entry name" value="GALACTOKINASE-RELATED"/>
    <property type="match status" value="1"/>
</dbReference>
<dbReference type="GO" id="GO:0005524">
    <property type="term" value="F:ATP binding"/>
    <property type="evidence" value="ECO:0007669"/>
    <property type="project" value="UniProtKB-KW"/>
</dbReference>
<proteinExistence type="predicted"/>
<organism evidence="7 8">
    <name type="scientific">Kingdonia uniflora</name>
    <dbReference type="NCBI Taxonomy" id="39325"/>
    <lineage>
        <taxon>Eukaryota</taxon>
        <taxon>Viridiplantae</taxon>
        <taxon>Streptophyta</taxon>
        <taxon>Embryophyta</taxon>
        <taxon>Tracheophyta</taxon>
        <taxon>Spermatophyta</taxon>
        <taxon>Magnoliopsida</taxon>
        <taxon>Ranunculales</taxon>
        <taxon>Circaeasteraceae</taxon>
        <taxon>Kingdonia</taxon>
    </lineage>
</organism>
<gene>
    <name evidence="7" type="ORF">GIB67_021167</name>
</gene>
<evidence type="ECO:0000256" key="5">
    <source>
        <dbReference type="SAM" id="Coils"/>
    </source>
</evidence>
<dbReference type="Gene3D" id="3.30.230.10">
    <property type="match status" value="1"/>
</dbReference>
<dbReference type="SMART" id="SM01100">
    <property type="entry name" value="CRAL_TRIO_N"/>
    <property type="match status" value="1"/>
</dbReference>
<dbReference type="InterPro" id="IPR036554">
    <property type="entry name" value="GHMP_kinase_C_sf"/>
</dbReference>
<dbReference type="GO" id="GO:0006012">
    <property type="term" value="P:galactose metabolic process"/>
    <property type="evidence" value="ECO:0007669"/>
    <property type="project" value="TreeGrafter"/>
</dbReference>
<dbReference type="InterPro" id="IPR011074">
    <property type="entry name" value="CRAL/TRIO_N_dom"/>
</dbReference>
<comment type="caution">
    <text evidence="7">The sequence shown here is derived from an EMBL/GenBank/DDBJ whole genome shotgun (WGS) entry which is preliminary data.</text>
</comment>
<dbReference type="Pfam" id="PF10509">
    <property type="entry name" value="GalKase_gal_bdg"/>
    <property type="match status" value="1"/>
</dbReference>
<sequence>MNPLRDEVAAKSAQGNNEMEQTKVCLMRANVEKQDPSAEDVDELLIRRFLRSRKLDIEKAFTHFLKYLEWRARFLPNGSISESEISSELGQNKVFLSGWDKTRRPISVVLGGKHVPTKGTKGIEDLRRLMVYSLDKICARPNEKFVSILDLEGWGYKNCDIHGYIGCLAIMQFLEVFGHQPELFPRSPGRVNLIGEHIDYDGYSVLPMAIRQDTIVAIRKHDVAESPKLLRIANVNVGLVVLVDETVPTGSGLSSSASFVCSPTVAIMAESEKAENLLSVFKERASHVYSEAKHVHAFKDTVSSNLSDEEMLKKLGDLLNESHYSCSVLYDCSCAELEQLVKICGNNGALGAGLTGAGWGSCAVALVKENIEKLNQVLMEKKESKSGMEILNLFQKEELPRGTWNGKKADSDFYKMIVNANEVKKQELMAENDQLRALLHSMQSDQEQNEFEDLNLEDLYAQTLAKCMNLENLYAQTFAKCMKLGKLNKVLKNQVNTLKCELQDKTGNTSHEIDVLENDKLGLHDKVVFLEKEVNDANKKMKSTLDELCSAKLDVVLSEQKLEKFNHGAKNIDKMLCMGKTDCDKRGLEYEEPLPKSKTLQITKFVKVTASTSYDIVLTT</sequence>
<dbReference type="GO" id="GO:0005829">
    <property type="term" value="C:cytosol"/>
    <property type="evidence" value="ECO:0007669"/>
    <property type="project" value="TreeGrafter"/>
</dbReference>
<dbReference type="InterPro" id="IPR019539">
    <property type="entry name" value="GalKase_N"/>
</dbReference>
<evidence type="ECO:0000256" key="4">
    <source>
        <dbReference type="ARBA" id="ARBA00022840"/>
    </source>
</evidence>
<keyword evidence="1" id="KW-0808">Transferase</keyword>
<feature type="coiled-coil region" evidence="5">
    <location>
        <begin position="418"/>
        <end position="445"/>
    </location>
</feature>
<dbReference type="PROSITE" id="PS00627">
    <property type="entry name" value="GHMP_KINASES_ATP"/>
    <property type="match status" value="1"/>
</dbReference>
<dbReference type="SUPFAM" id="SSF54211">
    <property type="entry name" value="Ribosomal protein S5 domain 2-like"/>
    <property type="match status" value="1"/>
</dbReference>
<name>A0A7J7N7Z5_9MAGN</name>
<dbReference type="GO" id="GO:0004335">
    <property type="term" value="F:galactokinase activity"/>
    <property type="evidence" value="ECO:0007669"/>
    <property type="project" value="TreeGrafter"/>
</dbReference>
<accession>A0A7J7N7Z5</accession>
<dbReference type="InterPro" id="IPR019741">
    <property type="entry name" value="Galactokinase_CS"/>
</dbReference>
<dbReference type="Gene3D" id="1.20.1440.340">
    <property type="match status" value="1"/>
</dbReference>
<feature type="domain" description="CRAL/TRIO N-terminal" evidence="6">
    <location>
        <begin position="42"/>
        <end position="67"/>
    </location>
</feature>
<dbReference type="SUPFAM" id="SSF46938">
    <property type="entry name" value="CRAL/TRIO N-terminal domain"/>
    <property type="match status" value="1"/>
</dbReference>
<keyword evidence="8" id="KW-1185">Reference proteome</keyword>
<dbReference type="SUPFAM" id="SSF55060">
    <property type="entry name" value="GHMP Kinase, C-terminal domain"/>
    <property type="match status" value="1"/>
</dbReference>
<dbReference type="CDD" id="cd00170">
    <property type="entry name" value="SEC14"/>
    <property type="match status" value="1"/>
</dbReference>
<dbReference type="InterPro" id="IPR001251">
    <property type="entry name" value="CRAL-TRIO_dom"/>
</dbReference>
<dbReference type="Gene3D" id="3.30.70.3170">
    <property type="match status" value="1"/>
</dbReference>
<dbReference type="Proteomes" id="UP000541444">
    <property type="component" value="Unassembled WGS sequence"/>
</dbReference>
<evidence type="ECO:0000313" key="7">
    <source>
        <dbReference type="EMBL" id="KAF6163018.1"/>
    </source>
</evidence>
<dbReference type="InterPro" id="IPR006203">
    <property type="entry name" value="GHMP_knse_ATP-bd_CS"/>
</dbReference>
<dbReference type="SUPFAM" id="SSF52087">
    <property type="entry name" value="CRAL/TRIO domain"/>
    <property type="match status" value="1"/>
</dbReference>
<dbReference type="InterPro" id="IPR020568">
    <property type="entry name" value="Ribosomal_Su5_D2-typ_SF"/>
</dbReference>
<dbReference type="EMBL" id="JACGCM010001009">
    <property type="protein sequence ID" value="KAF6163018.1"/>
    <property type="molecule type" value="Genomic_DNA"/>
</dbReference>